<feature type="transmembrane region" description="Helical" evidence="1">
    <location>
        <begin position="122"/>
        <end position="148"/>
    </location>
</feature>
<sequence length="151" mass="16179">MARGLKSVLLWSAAGLGGLFVLMFLAGVGAGYVSARGTDLGPATVWGLAVFAIVMMAGSLAAGAGWMRSIDEAAQEAHKSAWYWGGTVGMTVGMVFMIMTILPQTADLDIPAWINGRTDPAAYMAAGAFGILFLMLAGYLIAWAWWWWRRR</sequence>
<accession>A0A7W6NNV8</accession>
<organism evidence="2 3">
    <name type="scientific">Brevundimonas lenta</name>
    <dbReference type="NCBI Taxonomy" id="424796"/>
    <lineage>
        <taxon>Bacteria</taxon>
        <taxon>Pseudomonadati</taxon>
        <taxon>Pseudomonadota</taxon>
        <taxon>Alphaproteobacteria</taxon>
        <taxon>Caulobacterales</taxon>
        <taxon>Caulobacteraceae</taxon>
        <taxon>Brevundimonas</taxon>
    </lineage>
</organism>
<keyword evidence="1" id="KW-0812">Transmembrane</keyword>
<feature type="transmembrane region" description="Helical" evidence="1">
    <location>
        <begin position="81"/>
        <end position="102"/>
    </location>
</feature>
<comment type="caution">
    <text evidence="2">The sequence shown here is derived from an EMBL/GenBank/DDBJ whole genome shotgun (WGS) entry which is preliminary data.</text>
</comment>
<dbReference type="AlphaFoldDB" id="A0A7W6NNV8"/>
<proteinExistence type="predicted"/>
<reference evidence="2 3" key="1">
    <citation type="submission" date="2020-08" db="EMBL/GenBank/DDBJ databases">
        <title>Genomic Encyclopedia of Type Strains, Phase IV (KMG-IV): sequencing the most valuable type-strain genomes for metagenomic binning, comparative biology and taxonomic classification.</title>
        <authorList>
            <person name="Goeker M."/>
        </authorList>
    </citation>
    <scope>NUCLEOTIDE SEQUENCE [LARGE SCALE GENOMIC DNA]</scope>
    <source>
        <strain evidence="2 3">DSM 23960</strain>
    </source>
</reference>
<dbReference type="Proteomes" id="UP000529946">
    <property type="component" value="Unassembled WGS sequence"/>
</dbReference>
<dbReference type="RefSeq" id="WP_183202951.1">
    <property type="nucleotide sequence ID" value="NZ_BAAAER010000004.1"/>
</dbReference>
<keyword evidence="1" id="KW-1133">Transmembrane helix</keyword>
<keyword evidence="1" id="KW-0472">Membrane</keyword>
<feature type="transmembrane region" description="Helical" evidence="1">
    <location>
        <begin position="45"/>
        <end position="69"/>
    </location>
</feature>
<evidence type="ECO:0000256" key="1">
    <source>
        <dbReference type="SAM" id="Phobius"/>
    </source>
</evidence>
<name>A0A7W6NNV8_9CAUL</name>
<evidence type="ECO:0000313" key="3">
    <source>
        <dbReference type="Proteomes" id="UP000529946"/>
    </source>
</evidence>
<dbReference type="EMBL" id="JACIDM010000001">
    <property type="protein sequence ID" value="MBB4081859.1"/>
    <property type="molecule type" value="Genomic_DNA"/>
</dbReference>
<evidence type="ECO:0000313" key="2">
    <source>
        <dbReference type="EMBL" id="MBB4081859.1"/>
    </source>
</evidence>
<gene>
    <name evidence="2" type="ORF">GGR12_000698</name>
</gene>
<protein>
    <submittedName>
        <fullName evidence="2">Uncharacterized protein</fullName>
    </submittedName>
</protein>
<keyword evidence="3" id="KW-1185">Reference proteome</keyword>